<dbReference type="Pfam" id="PF00887">
    <property type="entry name" value="ACBP"/>
    <property type="match status" value="1"/>
</dbReference>
<dbReference type="InterPro" id="IPR000582">
    <property type="entry name" value="Acyl-CoA-binding_protein"/>
</dbReference>
<feature type="compositionally biased region" description="Polar residues" evidence="2">
    <location>
        <begin position="149"/>
        <end position="163"/>
    </location>
</feature>
<organism evidence="4 5">
    <name type="scientific">Dimorphilus gyrociliatus</name>
    <dbReference type="NCBI Taxonomy" id="2664684"/>
    <lineage>
        <taxon>Eukaryota</taxon>
        <taxon>Metazoa</taxon>
        <taxon>Spiralia</taxon>
        <taxon>Lophotrochozoa</taxon>
        <taxon>Annelida</taxon>
        <taxon>Polychaeta</taxon>
        <taxon>Polychaeta incertae sedis</taxon>
        <taxon>Dinophilidae</taxon>
        <taxon>Dimorphilus</taxon>
    </lineage>
</organism>
<dbReference type="Proteomes" id="UP000549394">
    <property type="component" value="Unassembled WGS sequence"/>
</dbReference>
<evidence type="ECO:0000313" key="4">
    <source>
        <dbReference type="EMBL" id="CAD5126139.1"/>
    </source>
</evidence>
<evidence type="ECO:0000256" key="1">
    <source>
        <dbReference type="ARBA" id="ARBA00023121"/>
    </source>
</evidence>
<comment type="caution">
    <text evidence="4">The sequence shown here is derived from an EMBL/GenBank/DDBJ whole genome shotgun (WGS) entry which is preliminary data.</text>
</comment>
<dbReference type="PROSITE" id="PS51228">
    <property type="entry name" value="ACB_2"/>
    <property type="match status" value="1"/>
</dbReference>
<dbReference type="SUPFAM" id="SSF47027">
    <property type="entry name" value="Acyl-CoA binding protein"/>
    <property type="match status" value="1"/>
</dbReference>
<keyword evidence="5" id="KW-1185">Reference proteome</keyword>
<keyword evidence="1" id="KW-0446">Lipid-binding</keyword>
<name>A0A7I8WD73_9ANNE</name>
<accession>A0A7I8WD73</accession>
<dbReference type="GO" id="GO:0000062">
    <property type="term" value="F:fatty-acyl-CoA binding"/>
    <property type="evidence" value="ECO:0007669"/>
    <property type="project" value="InterPro"/>
</dbReference>
<gene>
    <name evidence="4" type="ORF">DGYR_LOCUS13409</name>
</gene>
<sequence>MAAPISSPREKFEAAVNVIHSLPKNVSQMAGSFQPSHSMMLMFYGYYKQATEGKCTKAKPAFYDVINKAKWEAWHKLGDMPEEEAMTKYVEELKKIIEAMPHTNMVSEFVEKLGNFYEIVDENGSTIGTKEAKNLAIKGKRLAKRTKSVDSLSNGLENGNGSALNGHGHIRNGNSNSDGDDGDDDDDDDDEGDDYNKNKDKIKTDANDVPKKPDYKPRRNTSNVGSDGESLSSPATSDDEFCDTSQEPIVDNKVLNSNGPFDLISARGGENAQTNEQVRQPSGESLSASQAQRMWLNEQPSANQALLYSSSGGRPPNYPQNSPNSPYAQEVNERIAIALVRLQQDMNSVLTRLNTLETLSLTRQPRSRRSSEKNLYFTRKEENRINQTIEVNDSCK</sequence>
<dbReference type="GO" id="GO:0006631">
    <property type="term" value="P:fatty acid metabolic process"/>
    <property type="evidence" value="ECO:0007669"/>
    <property type="project" value="TreeGrafter"/>
</dbReference>
<protein>
    <submittedName>
        <fullName evidence="4">DgyrCDS14308</fullName>
    </submittedName>
</protein>
<dbReference type="PANTHER" id="PTHR23310:SF77">
    <property type="entry name" value="LD25952P"/>
    <property type="match status" value="1"/>
</dbReference>
<dbReference type="EMBL" id="CAJFCJ010000032">
    <property type="protein sequence ID" value="CAD5126139.1"/>
    <property type="molecule type" value="Genomic_DNA"/>
</dbReference>
<feature type="compositionally biased region" description="Polar residues" evidence="2">
    <location>
        <begin position="271"/>
        <end position="290"/>
    </location>
</feature>
<dbReference type="OrthoDB" id="71307at2759"/>
<feature type="compositionally biased region" description="Basic and acidic residues" evidence="2">
    <location>
        <begin position="194"/>
        <end position="217"/>
    </location>
</feature>
<evidence type="ECO:0000256" key="2">
    <source>
        <dbReference type="SAM" id="MobiDB-lite"/>
    </source>
</evidence>
<feature type="compositionally biased region" description="Polar residues" evidence="2">
    <location>
        <begin position="220"/>
        <end position="236"/>
    </location>
</feature>
<evidence type="ECO:0000259" key="3">
    <source>
        <dbReference type="PROSITE" id="PS51228"/>
    </source>
</evidence>
<dbReference type="AlphaFoldDB" id="A0A7I8WD73"/>
<dbReference type="FunFam" id="1.20.80.10:FF:000010">
    <property type="entry name" value="Acyl-CoA-binding domain-containing protein 5"/>
    <property type="match status" value="1"/>
</dbReference>
<feature type="region of interest" description="Disordered" evidence="2">
    <location>
        <begin position="306"/>
        <end position="327"/>
    </location>
</feature>
<evidence type="ECO:0000313" key="5">
    <source>
        <dbReference type="Proteomes" id="UP000549394"/>
    </source>
</evidence>
<feature type="region of interest" description="Disordered" evidence="2">
    <location>
        <begin position="144"/>
        <end position="290"/>
    </location>
</feature>
<feature type="compositionally biased region" description="Acidic residues" evidence="2">
    <location>
        <begin position="178"/>
        <end position="193"/>
    </location>
</feature>
<dbReference type="PANTHER" id="PTHR23310">
    <property type="entry name" value="ACYL-COA-BINDING PROTEIN, ACBP"/>
    <property type="match status" value="1"/>
</dbReference>
<proteinExistence type="predicted"/>
<dbReference type="Gene3D" id="1.20.80.10">
    <property type="match status" value="1"/>
</dbReference>
<reference evidence="4 5" key="1">
    <citation type="submission" date="2020-08" db="EMBL/GenBank/DDBJ databases">
        <authorList>
            <person name="Hejnol A."/>
        </authorList>
    </citation>
    <scope>NUCLEOTIDE SEQUENCE [LARGE SCALE GENOMIC DNA]</scope>
</reference>
<dbReference type="GO" id="GO:0005737">
    <property type="term" value="C:cytoplasm"/>
    <property type="evidence" value="ECO:0007669"/>
    <property type="project" value="TreeGrafter"/>
</dbReference>
<feature type="domain" description="ACB" evidence="3">
    <location>
        <begin position="8"/>
        <end position="102"/>
    </location>
</feature>
<dbReference type="InterPro" id="IPR035984">
    <property type="entry name" value="Acyl-CoA-binding_sf"/>
</dbReference>
<dbReference type="InterPro" id="IPR014352">
    <property type="entry name" value="FERM/acyl-CoA-bd_prot_sf"/>
</dbReference>